<feature type="domain" description="HPt" evidence="3">
    <location>
        <begin position="21"/>
        <end position="124"/>
    </location>
</feature>
<keyword evidence="2" id="KW-0597">Phosphoprotein</keyword>
<proteinExistence type="predicted"/>
<organism evidence="4 5">
    <name type="scientific">Frigidibacter albus</name>
    <dbReference type="NCBI Taxonomy" id="1465486"/>
    <lineage>
        <taxon>Bacteria</taxon>
        <taxon>Pseudomonadati</taxon>
        <taxon>Pseudomonadota</taxon>
        <taxon>Alphaproteobacteria</taxon>
        <taxon>Rhodobacterales</taxon>
        <taxon>Paracoccaceae</taxon>
        <taxon>Frigidibacter</taxon>
    </lineage>
</organism>
<protein>
    <recommendedName>
        <fullName evidence="3">HPt domain-containing protein</fullName>
    </recommendedName>
</protein>
<evidence type="ECO:0000259" key="3">
    <source>
        <dbReference type="PROSITE" id="PS50894"/>
    </source>
</evidence>
<dbReference type="InterPro" id="IPR036641">
    <property type="entry name" value="HPT_dom_sf"/>
</dbReference>
<keyword evidence="1" id="KW-0902">Two-component regulatory system</keyword>
<dbReference type="GO" id="GO:0004672">
    <property type="term" value="F:protein kinase activity"/>
    <property type="evidence" value="ECO:0007669"/>
    <property type="project" value="UniProtKB-ARBA"/>
</dbReference>
<feature type="modified residue" description="Phosphohistidine" evidence="2">
    <location>
        <position position="65"/>
    </location>
</feature>
<dbReference type="SUPFAM" id="SSF47226">
    <property type="entry name" value="Histidine-containing phosphotransfer domain, HPT domain"/>
    <property type="match status" value="1"/>
</dbReference>
<evidence type="ECO:0000256" key="2">
    <source>
        <dbReference type="PROSITE-ProRule" id="PRU00110"/>
    </source>
</evidence>
<gene>
    <name evidence="4" type="ORF">GS660_08060</name>
</gene>
<dbReference type="InterPro" id="IPR008207">
    <property type="entry name" value="Sig_transdc_His_kin_Hpt_dom"/>
</dbReference>
<dbReference type="Proteomes" id="UP000477083">
    <property type="component" value="Unassembled WGS sequence"/>
</dbReference>
<dbReference type="PROSITE" id="PS50894">
    <property type="entry name" value="HPT"/>
    <property type="match status" value="1"/>
</dbReference>
<dbReference type="EMBL" id="WWNR01000004">
    <property type="protein sequence ID" value="MZQ89053.1"/>
    <property type="molecule type" value="Genomic_DNA"/>
</dbReference>
<comment type="caution">
    <text evidence="4">The sequence shown here is derived from an EMBL/GenBank/DDBJ whole genome shotgun (WGS) entry which is preliminary data.</text>
</comment>
<evidence type="ECO:0000256" key="1">
    <source>
        <dbReference type="ARBA" id="ARBA00023012"/>
    </source>
</evidence>
<dbReference type="OrthoDB" id="7871750at2"/>
<accession>A0A6L8VFM4</accession>
<reference evidence="4 5" key="1">
    <citation type="submission" date="2020-01" db="EMBL/GenBank/DDBJ databases">
        <title>Frigidibacter albus SP32T (=CGMCC 1.13995T).</title>
        <authorList>
            <person name="Liao X."/>
        </authorList>
    </citation>
    <scope>NUCLEOTIDE SEQUENCE [LARGE SCALE GENOMIC DNA]</scope>
    <source>
        <strain evidence="4 5">SP32</strain>
    </source>
</reference>
<keyword evidence="5" id="KW-1185">Reference proteome</keyword>
<sequence>MERDSVSLDTRSMIANRLSALRIRFLDVLEIRMTECEALRDSLEAGTLPEADRVGAVRAICFAAHKTVGVAATLGFADLGMLSQRVELAATDYIDRSEPPTTVRMVVSLADDMLGEMALILAEAGR</sequence>
<name>A0A6L8VFM4_9RHOB</name>
<dbReference type="RefSeq" id="WP_161345270.1">
    <property type="nucleotide sequence ID" value="NZ_BMGW01000004.1"/>
</dbReference>
<evidence type="ECO:0000313" key="4">
    <source>
        <dbReference type="EMBL" id="MZQ89053.1"/>
    </source>
</evidence>
<dbReference type="GO" id="GO:0000160">
    <property type="term" value="P:phosphorelay signal transduction system"/>
    <property type="evidence" value="ECO:0007669"/>
    <property type="project" value="UniProtKB-KW"/>
</dbReference>
<dbReference type="AlphaFoldDB" id="A0A6L8VFM4"/>
<evidence type="ECO:0000313" key="5">
    <source>
        <dbReference type="Proteomes" id="UP000477083"/>
    </source>
</evidence>